<dbReference type="STRING" id="420890.LCGL_1849"/>
<dbReference type="Proteomes" id="UP000008520">
    <property type="component" value="Chromosome"/>
</dbReference>
<dbReference type="KEGG" id="lgv:LCGL_1849"/>
<dbReference type="AlphaFoldDB" id="F9VG58"/>
<evidence type="ECO:0000313" key="2">
    <source>
        <dbReference type="Proteomes" id="UP000008520"/>
    </source>
</evidence>
<dbReference type="PATRIC" id="fig|420890.5.peg.1822"/>
<keyword evidence="2" id="KW-1185">Reference proteome</keyword>
<accession>F9VG58</accession>
<evidence type="ECO:0000313" key="1">
    <source>
        <dbReference type="EMBL" id="BAK61309.1"/>
    </source>
</evidence>
<protein>
    <submittedName>
        <fullName evidence="1">Uncharacterized protein</fullName>
    </submittedName>
</protein>
<organism evidence="1 2">
    <name type="scientific">Lactococcus garvieae (strain Lg2)</name>
    <name type="common">Enterococcus seriolicida</name>
    <dbReference type="NCBI Taxonomy" id="420890"/>
    <lineage>
        <taxon>Bacteria</taxon>
        <taxon>Bacillati</taxon>
        <taxon>Bacillota</taxon>
        <taxon>Bacilli</taxon>
        <taxon>Lactobacillales</taxon>
        <taxon>Streptococcaceae</taxon>
        <taxon>Lactococcus</taxon>
    </lineage>
</organism>
<proteinExistence type="predicted"/>
<gene>
    <name evidence="1" type="ordered locus">LCGL_1849</name>
</gene>
<reference evidence="1 2" key="1">
    <citation type="journal article" date="2011" name="PLoS ONE">
        <title>Complete genome sequence and comparative analysis of the fish pathogen Lactococcus garvieae.</title>
        <authorList>
            <person name="Morita H."/>
            <person name="Toh H."/>
            <person name="Oshima K."/>
            <person name="Yoshizaki M."/>
            <person name="Kawanishi M."/>
            <person name="Nakaya K."/>
            <person name="Suzuki T."/>
            <person name="Miyauchi E."/>
            <person name="Ishii Y."/>
            <person name="Tanabe S."/>
            <person name="Murakami M."/>
            <person name="Hattori M."/>
        </authorList>
    </citation>
    <scope>NUCLEOTIDE SEQUENCE [LARGE SCALE GENOMIC DNA]</scope>
    <source>
        <strain evidence="1 2">Lg2</strain>
    </source>
</reference>
<dbReference type="EMBL" id="AP009333">
    <property type="protein sequence ID" value="BAK61309.1"/>
    <property type="molecule type" value="Genomic_DNA"/>
</dbReference>
<name>F9VG58_LACGL</name>
<sequence length="172" mass="19204">MGGRGATLSNIVSFISTCMMNKFLRELFQLSLVFSLLVMLGACSKNNEESQSNKKLSPFEQFEVASQAARPDLKELEGVFGKGASWEMGGAPVGGEVKNEYEFMLKLPKVEPMEQASFDELKAKAIPFTNKLLEEMKKVGIKNPVVKLKIVDKNASEFERSENLKTEYRLTP</sequence>
<dbReference type="HOGENOM" id="CLU_1675646_0_0_9"/>